<name>A0A2S2R0M4_9HEMI</name>
<accession>A0A2S2R0M4</accession>
<protein>
    <submittedName>
        <fullName evidence="1">Uncharacterized protein</fullName>
    </submittedName>
</protein>
<sequence length="168" mass="18748">MIGRITFTGDTFELKIYVQIYKQTRTVKLRPFHPSVDIVAFQKFLDVIEVIVVCEKIIFSDPMHGTILHQKITAFFSPFCLLLFCCFCYNYSCSLWLSSKSIFGKTEGTISSSRPTATVTLVNVVSLQHTGGGKVSSINSRDVRVRIWTGKRLPLALVTSDVTSLATG</sequence>
<gene>
    <name evidence="1" type="ORF">g.34740</name>
</gene>
<organism evidence="1">
    <name type="scientific">Sipha flava</name>
    <name type="common">yellow sugarcane aphid</name>
    <dbReference type="NCBI Taxonomy" id="143950"/>
    <lineage>
        <taxon>Eukaryota</taxon>
        <taxon>Metazoa</taxon>
        <taxon>Ecdysozoa</taxon>
        <taxon>Arthropoda</taxon>
        <taxon>Hexapoda</taxon>
        <taxon>Insecta</taxon>
        <taxon>Pterygota</taxon>
        <taxon>Neoptera</taxon>
        <taxon>Paraneoptera</taxon>
        <taxon>Hemiptera</taxon>
        <taxon>Sternorrhyncha</taxon>
        <taxon>Aphidomorpha</taxon>
        <taxon>Aphidoidea</taxon>
        <taxon>Aphididae</taxon>
        <taxon>Sipha</taxon>
    </lineage>
</organism>
<evidence type="ECO:0000313" key="1">
    <source>
        <dbReference type="EMBL" id="MBY83474.1"/>
    </source>
</evidence>
<proteinExistence type="predicted"/>
<dbReference type="AlphaFoldDB" id="A0A2S2R0M4"/>
<reference evidence="1" key="1">
    <citation type="submission" date="2018-04" db="EMBL/GenBank/DDBJ databases">
        <title>Transcriptome assembly of Sipha flava.</title>
        <authorList>
            <person name="Scully E.D."/>
            <person name="Geib S.M."/>
            <person name="Palmer N.A."/>
            <person name="Koch K."/>
            <person name="Bradshaw J."/>
            <person name="Heng-Moss T."/>
            <person name="Sarath G."/>
        </authorList>
    </citation>
    <scope>NUCLEOTIDE SEQUENCE</scope>
</reference>
<dbReference type="EMBL" id="GGMS01014271">
    <property type="protein sequence ID" value="MBY83474.1"/>
    <property type="molecule type" value="Transcribed_RNA"/>
</dbReference>